<name>A0ABW0TW89_9BACL</name>
<accession>A0ABW0TW89</accession>
<protein>
    <submittedName>
        <fullName evidence="1">Uncharacterized protein</fullName>
    </submittedName>
</protein>
<sequence length="229" mass="25743">MDDSKINMDKAVENNIAWCELVCAAYGKRSYTTERVWGLHTTAPTYYPELITTKRSTTETDIIEFLKLDHVGSIKDSYATLQLEPYGYQMLFEAEWIWHPALIEQESKRSQWNIVRTEKEFERWTKMTGLENSIPSGLLDIEGVKIFYTDRPNGFAGFIASAAADVIGISNVFSSGGDEIDLWRAIPQVAAREFPGLPLVGYEQGDSLSSALSSGWTSIGPLRVWIKTS</sequence>
<proteinExistence type="predicted"/>
<evidence type="ECO:0000313" key="2">
    <source>
        <dbReference type="Proteomes" id="UP001596071"/>
    </source>
</evidence>
<reference evidence="2" key="1">
    <citation type="journal article" date="2019" name="Int. J. Syst. Evol. Microbiol.">
        <title>The Global Catalogue of Microorganisms (GCM) 10K type strain sequencing project: providing services to taxonomists for standard genome sequencing and annotation.</title>
        <authorList>
            <consortium name="The Broad Institute Genomics Platform"/>
            <consortium name="The Broad Institute Genome Sequencing Center for Infectious Disease"/>
            <person name="Wu L."/>
            <person name="Ma J."/>
        </authorList>
    </citation>
    <scope>NUCLEOTIDE SEQUENCE [LARGE SCALE GENOMIC DNA]</scope>
    <source>
        <strain evidence="2">KACC 11299</strain>
    </source>
</reference>
<dbReference type="Proteomes" id="UP001596071">
    <property type="component" value="Unassembled WGS sequence"/>
</dbReference>
<keyword evidence="2" id="KW-1185">Reference proteome</keyword>
<dbReference type="EMBL" id="JBHSNP010000010">
    <property type="protein sequence ID" value="MFC5602673.1"/>
    <property type="molecule type" value="Genomic_DNA"/>
</dbReference>
<gene>
    <name evidence="1" type="ORF">ACFPTP_05530</name>
</gene>
<comment type="caution">
    <text evidence="1">The sequence shown here is derived from an EMBL/GenBank/DDBJ whole genome shotgun (WGS) entry which is preliminary data.</text>
</comment>
<evidence type="ECO:0000313" key="1">
    <source>
        <dbReference type="EMBL" id="MFC5602673.1"/>
    </source>
</evidence>
<dbReference type="RefSeq" id="WP_381442840.1">
    <property type="nucleotide sequence ID" value="NZ_JBHSNP010000010.1"/>
</dbReference>
<organism evidence="1 2">
    <name type="scientific">Sporosarcina koreensis</name>
    <dbReference type="NCBI Taxonomy" id="334735"/>
    <lineage>
        <taxon>Bacteria</taxon>
        <taxon>Bacillati</taxon>
        <taxon>Bacillota</taxon>
        <taxon>Bacilli</taxon>
        <taxon>Bacillales</taxon>
        <taxon>Caryophanaceae</taxon>
        <taxon>Sporosarcina</taxon>
    </lineage>
</organism>